<dbReference type="PANTHER" id="PTHR34388:SF1">
    <property type="entry name" value="DNA POLYMERASE III SUBUNIT DELTA"/>
    <property type="match status" value="1"/>
</dbReference>
<evidence type="ECO:0000256" key="2">
    <source>
        <dbReference type="ARBA" id="ARBA00017703"/>
    </source>
</evidence>
<accession>A0A2G9ZER1</accession>
<dbReference type="Proteomes" id="UP000230447">
    <property type="component" value="Unassembled WGS sequence"/>
</dbReference>
<dbReference type="InterPro" id="IPR010372">
    <property type="entry name" value="DNA_pol3_delta_N"/>
</dbReference>
<dbReference type="Gene3D" id="3.40.50.300">
    <property type="entry name" value="P-loop containing nucleotide triphosphate hydrolases"/>
    <property type="match status" value="1"/>
</dbReference>
<evidence type="ECO:0000256" key="6">
    <source>
        <dbReference type="ARBA" id="ARBA00022932"/>
    </source>
</evidence>
<evidence type="ECO:0000256" key="4">
    <source>
        <dbReference type="ARBA" id="ARBA00022695"/>
    </source>
</evidence>
<keyword evidence="3" id="KW-0808">Transferase</keyword>
<proteinExistence type="inferred from homology"/>
<evidence type="ECO:0000256" key="7">
    <source>
        <dbReference type="ARBA" id="ARBA00034754"/>
    </source>
</evidence>
<keyword evidence="6" id="KW-0239">DNA-directed DNA polymerase</keyword>
<dbReference type="EC" id="2.7.7.7" evidence="1"/>
<dbReference type="NCBIfam" id="TIGR01128">
    <property type="entry name" value="holA"/>
    <property type="match status" value="1"/>
</dbReference>
<evidence type="ECO:0000259" key="10">
    <source>
        <dbReference type="Pfam" id="PF21694"/>
    </source>
</evidence>
<evidence type="ECO:0000256" key="5">
    <source>
        <dbReference type="ARBA" id="ARBA00022705"/>
    </source>
</evidence>
<feature type="domain" description="DNA polymerase III delta subunit-like C-terminal" evidence="10">
    <location>
        <begin position="190"/>
        <end position="297"/>
    </location>
</feature>
<dbReference type="InterPro" id="IPR027417">
    <property type="entry name" value="P-loop_NTPase"/>
</dbReference>
<dbReference type="Pfam" id="PF21694">
    <property type="entry name" value="DNA_pol3_delta_C"/>
    <property type="match status" value="1"/>
</dbReference>
<dbReference type="GO" id="GO:0003677">
    <property type="term" value="F:DNA binding"/>
    <property type="evidence" value="ECO:0007669"/>
    <property type="project" value="InterPro"/>
</dbReference>
<dbReference type="GO" id="GO:0006261">
    <property type="term" value="P:DNA-templated DNA replication"/>
    <property type="evidence" value="ECO:0007669"/>
    <property type="project" value="TreeGrafter"/>
</dbReference>
<dbReference type="Gene3D" id="1.20.272.10">
    <property type="match status" value="1"/>
</dbReference>
<evidence type="ECO:0000313" key="12">
    <source>
        <dbReference type="Proteomes" id="UP000230447"/>
    </source>
</evidence>
<dbReference type="InterPro" id="IPR005790">
    <property type="entry name" value="DNA_polIII_delta"/>
</dbReference>
<dbReference type="PANTHER" id="PTHR34388">
    <property type="entry name" value="DNA POLYMERASE III SUBUNIT DELTA"/>
    <property type="match status" value="1"/>
</dbReference>
<sequence>MLYFLYGKDNFRLFLREKEIKKQALATNPALKEEAVLDLTLNQAETFWNLLNQQSIFASNKIIVLRNVLENENFKKQLLKKIEELSFLKDIIILSQLNEAKPSESLLKKLGKAGVKVEEFSFLEGPALDSWIKKEALFLGASIDSFSINSLISFCSADLFCLSSEIKKLACFSDKINKEALKTLSFQKQEINIFETIDSLAQKNKQKALTLLQKHLNKGESPLYLLSMFAYQMRNLILVKQFFSLGAFKLGINPFVFRKLALLRDNFSFDELKKFFFTLFEVDYKIKTGKILPEQALFDLISLV</sequence>
<protein>
    <recommendedName>
        <fullName evidence="2">DNA polymerase III subunit delta</fullName>
        <ecNumber evidence="1">2.7.7.7</ecNumber>
    </recommendedName>
</protein>
<dbReference type="SUPFAM" id="SSF52540">
    <property type="entry name" value="P-loop containing nucleoside triphosphate hydrolases"/>
    <property type="match status" value="1"/>
</dbReference>
<gene>
    <name evidence="11" type="ORF">COX24_02295</name>
</gene>
<feature type="domain" description="DNA polymerase III delta N-terminal" evidence="9">
    <location>
        <begin position="3"/>
        <end position="118"/>
    </location>
</feature>
<dbReference type="Gene3D" id="1.10.8.60">
    <property type="match status" value="1"/>
</dbReference>
<dbReference type="SUPFAM" id="SSF48019">
    <property type="entry name" value="post-AAA+ oligomerization domain-like"/>
    <property type="match status" value="1"/>
</dbReference>
<comment type="similarity">
    <text evidence="7">Belongs to the DNA polymerase HolA subunit family.</text>
</comment>
<evidence type="ECO:0000313" key="11">
    <source>
        <dbReference type="EMBL" id="PIP31665.1"/>
    </source>
</evidence>
<evidence type="ECO:0000256" key="8">
    <source>
        <dbReference type="ARBA" id="ARBA00049244"/>
    </source>
</evidence>
<keyword evidence="5" id="KW-0235">DNA replication</keyword>
<evidence type="ECO:0000256" key="3">
    <source>
        <dbReference type="ARBA" id="ARBA00022679"/>
    </source>
</evidence>
<dbReference type="AlphaFoldDB" id="A0A2G9ZER1"/>
<reference evidence="11 12" key="1">
    <citation type="submission" date="2017-09" db="EMBL/GenBank/DDBJ databases">
        <title>Depth-based differentiation of microbial function through sediment-hosted aquifers and enrichment of novel symbionts in the deep terrestrial subsurface.</title>
        <authorList>
            <person name="Probst A.J."/>
            <person name="Ladd B."/>
            <person name="Jarett J.K."/>
            <person name="Geller-Mcgrath D.E."/>
            <person name="Sieber C.M."/>
            <person name="Emerson J.B."/>
            <person name="Anantharaman K."/>
            <person name="Thomas B.C."/>
            <person name="Malmstrom R."/>
            <person name="Stieglmeier M."/>
            <person name="Klingl A."/>
            <person name="Woyke T."/>
            <person name="Ryan C.M."/>
            <person name="Banfield J.F."/>
        </authorList>
    </citation>
    <scope>NUCLEOTIDE SEQUENCE [LARGE SCALE GENOMIC DNA]</scope>
    <source>
        <strain evidence="11">CG23_combo_of_CG06-09_8_20_14_all_37_87_8</strain>
    </source>
</reference>
<dbReference type="EMBL" id="PCSB01000049">
    <property type="protein sequence ID" value="PIP31665.1"/>
    <property type="molecule type" value="Genomic_DNA"/>
</dbReference>
<dbReference type="GO" id="GO:0003887">
    <property type="term" value="F:DNA-directed DNA polymerase activity"/>
    <property type="evidence" value="ECO:0007669"/>
    <property type="project" value="UniProtKB-KW"/>
</dbReference>
<dbReference type="InterPro" id="IPR008921">
    <property type="entry name" value="DNA_pol3_clamp-load_cplx_C"/>
</dbReference>
<keyword evidence="4" id="KW-0548">Nucleotidyltransferase</keyword>
<name>A0A2G9ZER1_9BACT</name>
<evidence type="ECO:0000259" key="9">
    <source>
        <dbReference type="Pfam" id="PF06144"/>
    </source>
</evidence>
<comment type="caution">
    <text evidence="11">The sequence shown here is derived from an EMBL/GenBank/DDBJ whole genome shotgun (WGS) entry which is preliminary data.</text>
</comment>
<evidence type="ECO:0000256" key="1">
    <source>
        <dbReference type="ARBA" id="ARBA00012417"/>
    </source>
</evidence>
<organism evidence="11 12">
    <name type="scientific">bacterium (Candidatus Gribaldobacteria) CG23_combo_of_CG06-09_8_20_14_all_37_87_8</name>
    <dbReference type="NCBI Taxonomy" id="2014278"/>
    <lineage>
        <taxon>Bacteria</taxon>
        <taxon>Candidatus Gribaldobacteria</taxon>
    </lineage>
</organism>
<comment type="catalytic activity">
    <reaction evidence="8">
        <text>DNA(n) + a 2'-deoxyribonucleoside 5'-triphosphate = DNA(n+1) + diphosphate</text>
        <dbReference type="Rhea" id="RHEA:22508"/>
        <dbReference type="Rhea" id="RHEA-COMP:17339"/>
        <dbReference type="Rhea" id="RHEA-COMP:17340"/>
        <dbReference type="ChEBI" id="CHEBI:33019"/>
        <dbReference type="ChEBI" id="CHEBI:61560"/>
        <dbReference type="ChEBI" id="CHEBI:173112"/>
        <dbReference type="EC" id="2.7.7.7"/>
    </reaction>
</comment>
<dbReference type="InterPro" id="IPR048466">
    <property type="entry name" value="DNA_pol3_delta-like_C"/>
</dbReference>
<dbReference type="Pfam" id="PF06144">
    <property type="entry name" value="DNA_pol3_delta"/>
    <property type="match status" value="1"/>
</dbReference>
<dbReference type="GO" id="GO:0009360">
    <property type="term" value="C:DNA polymerase III complex"/>
    <property type="evidence" value="ECO:0007669"/>
    <property type="project" value="InterPro"/>
</dbReference>